<dbReference type="RefSeq" id="WP_317056507.1">
    <property type="nucleotide sequence ID" value="NZ_CP146606.1"/>
</dbReference>
<keyword evidence="1" id="KW-0732">Signal</keyword>
<protein>
    <recommendedName>
        <fullName evidence="4">Lipopolysaccharide export system protein LptC</fullName>
    </recommendedName>
</protein>
<name>A0ABZ2TJK1_9RHOB</name>
<dbReference type="Proteomes" id="UP001281305">
    <property type="component" value="Chromosome"/>
</dbReference>
<organism evidence="2 3">
    <name type="scientific">Roseovarius rhodophyticola</name>
    <dbReference type="NCBI Taxonomy" id="3080827"/>
    <lineage>
        <taxon>Bacteria</taxon>
        <taxon>Pseudomonadati</taxon>
        <taxon>Pseudomonadota</taxon>
        <taxon>Alphaproteobacteria</taxon>
        <taxon>Rhodobacterales</taxon>
        <taxon>Roseobacteraceae</taxon>
        <taxon>Roseovarius</taxon>
    </lineage>
</organism>
<keyword evidence="3" id="KW-1185">Reference proteome</keyword>
<proteinExistence type="predicted"/>
<evidence type="ECO:0008006" key="4">
    <source>
        <dbReference type="Google" id="ProtNLM"/>
    </source>
</evidence>
<reference evidence="2 3" key="1">
    <citation type="submission" date="2024-02" db="EMBL/GenBank/DDBJ databases">
        <title>Roseovarius strain W115 nov., isolated from a marine algae.</title>
        <authorList>
            <person name="Lee M.W."/>
            <person name="Lee J.K."/>
            <person name="Kim J.M."/>
            <person name="Choi D.G."/>
            <person name="Baek J.H."/>
            <person name="Bayburt H."/>
            <person name="Jung J.J."/>
            <person name="Han D.M."/>
            <person name="Jeon C.O."/>
        </authorList>
    </citation>
    <scope>NUCLEOTIDE SEQUENCE [LARGE SCALE GENOMIC DNA]</scope>
    <source>
        <strain evidence="2 3">W115</strain>
    </source>
</reference>
<accession>A0ABZ2TJK1</accession>
<evidence type="ECO:0000256" key="1">
    <source>
        <dbReference type="SAM" id="SignalP"/>
    </source>
</evidence>
<sequence>MKIVLPLAALGLLSTLFLISQSIDPTKAIPVVELDLEQRAQDQGATNAAFAGVTRGGDEIMLDAVSARPSPEDARIINAKDVSAELTLVSGTVIDVSAKNASLNQKNNTAAMAGSVRFKTTTGYDIGTEQLNADFNILHAESPGPISGEGPPGVLTAGRMILTSNEETGTSHLVFTDRVKLIYSGHINEE</sequence>
<evidence type="ECO:0000313" key="3">
    <source>
        <dbReference type="Proteomes" id="UP001281305"/>
    </source>
</evidence>
<evidence type="ECO:0000313" key="2">
    <source>
        <dbReference type="EMBL" id="WYK19807.1"/>
    </source>
</evidence>
<feature type="chain" id="PRO_5047353663" description="Lipopolysaccharide export system protein LptC" evidence="1">
    <location>
        <begin position="23"/>
        <end position="190"/>
    </location>
</feature>
<dbReference type="EMBL" id="CP146606">
    <property type="protein sequence ID" value="WYK19807.1"/>
    <property type="molecule type" value="Genomic_DNA"/>
</dbReference>
<gene>
    <name evidence="2" type="ORF">RZS32_008165</name>
</gene>
<feature type="signal peptide" evidence="1">
    <location>
        <begin position="1"/>
        <end position="22"/>
    </location>
</feature>